<dbReference type="RefSeq" id="WP_074489241.1">
    <property type="nucleotide sequence ID" value="NZ_FPAM01000004.1"/>
</dbReference>
<dbReference type="Gene3D" id="3.40.30.10">
    <property type="entry name" value="Glutaredoxin"/>
    <property type="match status" value="1"/>
</dbReference>
<dbReference type="Pfam" id="PF07689">
    <property type="entry name" value="KaiB"/>
    <property type="match status" value="1"/>
</dbReference>
<evidence type="ECO:0000313" key="2">
    <source>
        <dbReference type="EMBL" id="OKS86567.1"/>
    </source>
</evidence>
<dbReference type="InterPro" id="IPR039022">
    <property type="entry name" value="KaiB-like"/>
</dbReference>
<dbReference type="PANTHER" id="PTHR41709:SF2">
    <property type="entry name" value="CIRCADIAN CLOCK PROTEIN KAIB2"/>
    <property type="match status" value="1"/>
</dbReference>
<comment type="caution">
    <text evidence="2">The sequence shown here is derived from an EMBL/GenBank/DDBJ whole genome shotgun (WGS) entry which is preliminary data.</text>
</comment>
<dbReference type="InterPro" id="IPR011649">
    <property type="entry name" value="KaiB_domain"/>
</dbReference>
<dbReference type="STRING" id="1302689.RG47T_2023"/>
<accession>A0A1Q5ZXU3</accession>
<name>A0A1Q5ZXU3_9SPHI</name>
<feature type="domain" description="KaiB" evidence="1">
    <location>
        <begin position="21"/>
        <end position="102"/>
    </location>
</feature>
<organism evidence="2 3">
    <name type="scientific">Mucilaginibacter polytrichastri</name>
    <dbReference type="NCBI Taxonomy" id="1302689"/>
    <lineage>
        <taxon>Bacteria</taxon>
        <taxon>Pseudomonadati</taxon>
        <taxon>Bacteroidota</taxon>
        <taxon>Sphingobacteriia</taxon>
        <taxon>Sphingobacteriales</taxon>
        <taxon>Sphingobacteriaceae</taxon>
        <taxon>Mucilaginibacter</taxon>
    </lineage>
</organism>
<keyword evidence="3" id="KW-1185">Reference proteome</keyword>
<dbReference type="SMART" id="SM01248">
    <property type="entry name" value="KaiB"/>
    <property type="match status" value="1"/>
</dbReference>
<dbReference type="AlphaFoldDB" id="A0A1Q5ZXU3"/>
<dbReference type="OrthoDB" id="5458519at2"/>
<proteinExistence type="predicted"/>
<dbReference type="PANTHER" id="PTHR41709">
    <property type="entry name" value="KAIB-LIKE PROTEIN 1"/>
    <property type="match status" value="1"/>
</dbReference>
<gene>
    <name evidence="2" type="ORF">RG47T_2023</name>
</gene>
<dbReference type="Proteomes" id="UP000186720">
    <property type="component" value="Unassembled WGS sequence"/>
</dbReference>
<dbReference type="InterPro" id="IPR036249">
    <property type="entry name" value="Thioredoxin-like_sf"/>
</dbReference>
<dbReference type="EMBL" id="MPPL01000001">
    <property type="protein sequence ID" value="OKS86567.1"/>
    <property type="molecule type" value="Genomic_DNA"/>
</dbReference>
<evidence type="ECO:0000259" key="1">
    <source>
        <dbReference type="SMART" id="SM01248"/>
    </source>
</evidence>
<dbReference type="SUPFAM" id="SSF52833">
    <property type="entry name" value="Thioredoxin-like"/>
    <property type="match status" value="1"/>
</dbReference>
<sequence length="103" mass="11601">MSNKRDAINWDTTEDEIYELRLFVTGTSPTSVRAINNLHVILEQHLKGRYELEIIDVYQQPLLATSEDISAIPVLVKKAPSPVRRLVGDMSDTNKVLRGLGLL</sequence>
<dbReference type="GO" id="GO:0048511">
    <property type="term" value="P:rhythmic process"/>
    <property type="evidence" value="ECO:0007669"/>
    <property type="project" value="InterPro"/>
</dbReference>
<protein>
    <submittedName>
        <fullName evidence="2">KaiB-like protein 1</fullName>
    </submittedName>
</protein>
<evidence type="ECO:0000313" key="3">
    <source>
        <dbReference type="Proteomes" id="UP000186720"/>
    </source>
</evidence>
<dbReference type="CDD" id="cd02978">
    <property type="entry name" value="KaiB_like"/>
    <property type="match status" value="1"/>
</dbReference>
<reference evidence="2 3" key="1">
    <citation type="submission" date="2016-11" db="EMBL/GenBank/DDBJ databases">
        <title>Whole Genome Sequencing of Mucilaginibacter polytrichastri RG4-7(T) isolated from the moss sample.</title>
        <authorList>
            <person name="Li Y."/>
        </authorList>
    </citation>
    <scope>NUCLEOTIDE SEQUENCE [LARGE SCALE GENOMIC DNA]</scope>
    <source>
        <strain evidence="2 3">RG4-7</strain>
    </source>
</reference>